<evidence type="ECO:0000313" key="2">
    <source>
        <dbReference type="Proteomes" id="UP000053864"/>
    </source>
</evidence>
<sequence>MGYPSAKTEQGSPVRVREVRSPCLSLKNAGNEEEFKEMLDFILNQWRNVHQRKVAPTAIDDEADVK</sequence>
<gene>
    <name evidence="1" type="ORF">L916_08779</name>
</gene>
<dbReference type="AlphaFoldDB" id="W2J2T2"/>
<reference evidence="1 2" key="1">
    <citation type="submission" date="2013-11" db="EMBL/GenBank/DDBJ databases">
        <title>The Genome Sequence of Phytophthora parasitica CJ05E6.</title>
        <authorList>
            <consortium name="The Broad Institute Genomics Platform"/>
            <person name="Russ C."/>
            <person name="Tyler B."/>
            <person name="Panabieres F."/>
            <person name="Shan W."/>
            <person name="Tripathy S."/>
            <person name="Grunwald N."/>
            <person name="Machado M."/>
            <person name="Johnson C.S."/>
            <person name="Arredondo F."/>
            <person name="Hong C."/>
            <person name="Coffey M."/>
            <person name="Young S.K."/>
            <person name="Zeng Q."/>
            <person name="Gargeya S."/>
            <person name="Fitzgerald M."/>
            <person name="Abouelleil A."/>
            <person name="Alvarado L."/>
            <person name="Chapman S.B."/>
            <person name="Gainer-Dewar J."/>
            <person name="Goldberg J."/>
            <person name="Griggs A."/>
            <person name="Gujja S."/>
            <person name="Hansen M."/>
            <person name="Howarth C."/>
            <person name="Imamovic A."/>
            <person name="Ireland A."/>
            <person name="Larimer J."/>
            <person name="McCowan C."/>
            <person name="Murphy C."/>
            <person name="Pearson M."/>
            <person name="Poon T.W."/>
            <person name="Priest M."/>
            <person name="Roberts A."/>
            <person name="Saif S."/>
            <person name="Shea T."/>
            <person name="Sykes S."/>
            <person name="Wortman J."/>
            <person name="Nusbaum C."/>
            <person name="Birren B."/>
        </authorList>
    </citation>
    <scope>NUCLEOTIDE SEQUENCE [LARGE SCALE GENOMIC DNA]</scope>
    <source>
        <strain evidence="1 2">CJ05E6</strain>
    </source>
</reference>
<protein>
    <submittedName>
        <fullName evidence="1">Uncharacterized protein</fullName>
    </submittedName>
</protein>
<accession>W2J2T2</accession>
<proteinExistence type="predicted"/>
<organism evidence="1 2">
    <name type="scientific">Phytophthora nicotianae</name>
    <name type="common">Potato buckeye rot agent</name>
    <name type="synonym">Phytophthora parasitica</name>
    <dbReference type="NCBI Taxonomy" id="4792"/>
    <lineage>
        <taxon>Eukaryota</taxon>
        <taxon>Sar</taxon>
        <taxon>Stramenopiles</taxon>
        <taxon>Oomycota</taxon>
        <taxon>Peronosporomycetes</taxon>
        <taxon>Peronosporales</taxon>
        <taxon>Peronosporaceae</taxon>
        <taxon>Phytophthora</taxon>
    </lineage>
</organism>
<dbReference type="Proteomes" id="UP000053864">
    <property type="component" value="Unassembled WGS sequence"/>
</dbReference>
<evidence type="ECO:0000313" key="1">
    <source>
        <dbReference type="EMBL" id="ETL39933.1"/>
    </source>
</evidence>
<dbReference type="EMBL" id="KI672965">
    <property type="protein sequence ID" value="ETL39933.1"/>
    <property type="molecule type" value="Genomic_DNA"/>
</dbReference>
<name>W2J2T2_PHYNI</name>